<gene>
    <name evidence="1" type="ORF">SCF082_LOCUS22749</name>
</gene>
<comment type="caution">
    <text evidence="1">The sequence shown here is derived from an EMBL/GenBank/DDBJ whole genome shotgun (WGS) entry which is preliminary data.</text>
</comment>
<accession>A0ABP0LHW4</accession>
<sequence>MHREIDIPKQFYSAYTDRPFVHCIDCGVVLLESEDIYSIIKDYVHSEVVFEMAICLGCAGRLRESYSRESLERINGALVTMFREAPSVPEGVDLLDVWEEGVSECLICQKSRSACRSYEVVTACTGSRMLLVCEPQQAARSPFMICDDCGRQLSELISKETRDSWNRFVEEHYDGPPGIESPEPHFEPILF</sequence>
<dbReference type="Proteomes" id="UP001642464">
    <property type="component" value="Unassembled WGS sequence"/>
</dbReference>
<evidence type="ECO:0000313" key="2">
    <source>
        <dbReference type="Proteomes" id="UP001642464"/>
    </source>
</evidence>
<reference evidence="1 2" key="1">
    <citation type="submission" date="2024-02" db="EMBL/GenBank/DDBJ databases">
        <authorList>
            <person name="Chen Y."/>
            <person name="Shah S."/>
            <person name="Dougan E. K."/>
            <person name="Thang M."/>
            <person name="Chan C."/>
        </authorList>
    </citation>
    <scope>NUCLEOTIDE SEQUENCE [LARGE SCALE GENOMIC DNA]</scope>
</reference>
<proteinExistence type="predicted"/>
<keyword evidence="2" id="KW-1185">Reference proteome</keyword>
<evidence type="ECO:0000313" key="1">
    <source>
        <dbReference type="EMBL" id="CAK9038740.1"/>
    </source>
</evidence>
<name>A0ABP0LHW4_9DINO</name>
<organism evidence="1 2">
    <name type="scientific">Durusdinium trenchii</name>
    <dbReference type="NCBI Taxonomy" id="1381693"/>
    <lineage>
        <taxon>Eukaryota</taxon>
        <taxon>Sar</taxon>
        <taxon>Alveolata</taxon>
        <taxon>Dinophyceae</taxon>
        <taxon>Suessiales</taxon>
        <taxon>Symbiodiniaceae</taxon>
        <taxon>Durusdinium</taxon>
    </lineage>
</organism>
<protein>
    <submittedName>
        <fullName evidence="1">Uncharacterized protein</fullName>
    </submittedName>
</protein>
<dbReference type="EMBL" id="CAXAMM010016385">
    <property type="protein sequence ID" value="CAK9038740.1"/>
    <property type="molecule type" value="Genomic_DNA"/>
</dbReference>